<dbReference type="RefSeq" id="WP_207986308.1">
    <property type="nucleotide sequence ID" value="NZ_CP071794.1"/>
</dbReference>
<reference evidence="1 2" key="1">
    <citation type="submission" date="2021-03" db="EMBL/GenBank/DDBJ databases">
        <title>Complete genome of Parasphingorhabdus_sp.JHSY0214.</title>
        <authorList>
            <person name="Yoo J.H."/>
            <person name="Bae J.W."/>
        </authorList>
    </citation>
    <scope>NUCLEOTIDE SEQUENCE [LARGE SCALE GENOMIC DNA]</scope>
    <source>
        <strain evidence="1 2">JHSY0214</strain>
    </source>
</reference>
<evidence type="ECO:0000313" key="2">
    <source>
        <dbReference type="Proteomes" id="UP000663923"/>
    </source>
</evidence>
<organism evidence="1 2">
    <name type="scientific">Parasphingorhabdus cellanae</name>
    <dbReference type="NCBI Taxonomy" id="2806553"/>
    <lineage>
        <taxon>Bacteria</taxon>
        <taxon>Pseudomonadati</taxon>
        <taxon>Pseudomonadota</taxon>
        <taxon>Alphaproteobacteria</taxon>
        <taxon>Sphingomonadales</taxon>
        <taxon>Sphingomonadaceae</taxon>
        <taxon>Parasphingorhabdus</taxon>
    </lineage>
</organism>
<dbReference type="EMBL" id="CP071794">
    <property type="protein sequence ID" value="QTD54474.1"/>
    <property type="molecule type" value="Genomic_DNA"/>
</dbReference>
<protein>
    <submittedName>
        <fullName evidence="1">DUF3489 domain-containing protein</fullName>
    </submittedName>
</protein>
<dbReference type="InterPro" id="IPR021880">
    <property type="entry name" value="DUF3489"/>
</dbReference>
<name>A0ABX7SYX4_9SPHN</name>
<keyword evidence="2" id="KW-1185">Reference proteome</keyword>
<gene>
    <name evidence="1" type="ORF">J4G78_09190</name>
</gene>
<dbReference type="Pfam" id="PF11994">
    <property type="entry name" value="DUF3489"/>
    <property type="match status" value="1"/>
</dbReference>
<evidence type="ECO:0000313" key="1">
    <source>
        <dbReference type="EMBL" id="QTD54474.1"/>
    </source>
</evidence>
<dbReference type="Proteomes" id="UP000663923">
    <property type="component" value="Chromosome"/>
</dbReference>
<dbReference type="SUPFAM" id="SSF46785">
    <property type="entry name" value="Winged helix' DNA-binding domain"/>
    <property type="match status" value="1"/>
</dbReference>
<proteinExistence type="predicted"/>
<accession>A0ABX7SYX4</accession>
<sequence length="158" mass="17520">MAVDFIQIYHSLDNAHLKQEVHHIFSKFSLNRLDFGICSSITVDVAYIECDKPPATFSDPRLRSVEALEGLAPSWRPLMPSTKSQTKSAKIIGLLSRTKGTALSEICKVTNWKSHSVRAFLAGLRKRGFVLTREQRGDDGTAYRITQNPSSNEAKGAA</sequence>
<dbReference type="InterPro" id="IPR036390">
    <property type="entry name" value="WH_DNA-bd_sf"/>
</dbReference>